<accession>A0A3P2RC97</accession>
<dbReference type="Proteomes" id="UP000275836">
    <property type="component" value="Unassembled WGS sequence"/>
</dbReference>
<comment type="caution">
    <text evidence="1">The sequence shown here is derived from an EMBL/GenBank/DDBJ whole genome shotgun (WGS) entry which is preliminary data.</text>
</comment>
<dbReference type="AlphaFoldDB" id="A0A3P2RC97"/>
<organism evidence="1 2">
    <name type="scientific">Weissella viridescens</name>
    <name type="common">Lactobacillus viridescens</name>
    <dbReference type="NCBI Taxonomy" id="1629"/>
    <lineage>
        <taxon>Bacteria</taxon>
        <taxon>Bacillati</taxon>
        <taxon>Bacillota</taxon>
        <taxon>Bacilli</taxon>
        <taxon>Lactobacillales</taxon>
        <taxon>Lactobacillaceae</taxon>
        <taxon>Weissella</taxon>
    </lineage>
</organism>
<dbReference type="RefSeq" id="WP_124942881.1">
    <property type="nucleotide sequence ID" value="NZ_RHGY01000002.1"/>
</dbReference>
<evidence type="ECO:0000313" key="1">
    <source>
        <dbReference type="EMBL" id="RRG18233.1"/>
    </source>
</evidence>
<gene>
    <name evidence="1" type="ORF">D3P96_02795</name>
</gene>
<sequence>MDKPEYEEIEINLNEHDVEIFSKAQGYVEVKVDGKSLGTRRVAFDAPFFNTMDDVNKKTLKVIVTNPKHLNN</sequence>
<dbReference type="EMBL" id="RHGY01000002">
    <property type="protein sequence ID" value="RRG18233.1"/>
    <property type="molecule type" value="Genomic_DNA"/>
</dbReference>
<evidence type="ECO:0000313" key="2">
    <source>
        <dbReference type="Proteomes" id="UP000275836"/>
    </source>
</evidence>
<reference evidence="1 2" key="1">
    <citation type="submission" date="2018-10" db="EMBL/GenBank/DDBJ databases">
        <title>Draft genome sequence of Weissella viridescens UCO-SMC3.</title>
        <authorList>
            <person name="Garcia-Cancino A."/>
            <person name="Espinoza-Monje M."/>
            <person name="Albarracin L."/>
            <person name="Garcia-Castillo V."/>
            <person name="Campos-Martin J."/>
            <person name="Nakano Y."/>
            <person name="Guitierrez-Zamorano C."/>
            <person name="Ikeda-Ohtsubo W."/>
            <person name="Morita H."/>
            <person name="Kitazawa H."/>
            <person name="Villena J."/>
        </authorList>
    </citation>
    <scope>NUCLEOTIDE SEQUENCE [LARGE SCALE GENOMIC DNA]</scope>
    <source>
        <strain evidence="1 2">UCO-SMC3</strain>
    </source>
</reference>
<name>A0A3P2RC97_WEIVI</name>
<protein>
    <submittedName>
        <fullName evidence="1">Uncharacterized protein</fullName>
    </submittedName>
</protein>
<proteinExistence type="predicted"/>